<sequence>MASLSFAAAVAGWAEKVPEAIEAVRNESAKEVVRDMQTLRSEGGRMRFDTGFLWSSLMASTSSMPSINASARPADGGSYSFDFGQVEAVIAGSSLDDTLYFGYTASYAAYREYGANGQPADGFVRLAAMNWPDIVNRNAKKVKQAFGL</sequence>
<dbReference type="Proteomes" id="UP001174932">
    <property type="component" value="Unassembled WGS sequence"/>
</dbReference>
<evidence type="ECO:0000313" key="2">
    <source>
        <dbReference type="Proteomes" id="UP001174932"/>
    </source>
</evidence>
<gene>
    <name evidence="1" type="ORF">Q4481_23760</name>
</gene>
<reference evidence="1" key="2">
    <citation type="submission" date="2023-07" db="EMBL/GenBank/DDBJ databases">
        <authorList>
            <person name="Shen H."/>
        </authorList>
    </citation>
    <scope>NUCLEOTIDE SEQUENCE</scope>
    <source>
        <strain evidence="1">TNR-22</strain>
    </source>
</reference>
<name>A0ABT8YUP1_9HYPH</name>
<reference evidence="1" key="1">
    <citation type="journal article" date="2015" name="Int. J. Syst. Evol. Microbiol.">
        <title>Rhizobium alvei sp. nov., isolated from a freshwater river.</title>
        <authorList>
            <person name="Sheu S.Y."/>
            <person name="Huang H.W."/>
            <person name="Young C.C."/>
            <person name="Chen W.M."/>
        </authorList>
    </citation>
    <scope>NUCLEOTIDE SEQUENCE</scope>
    <source>
        <strain evidence="1">TNR-22</strain>
    </source>
</reference>
<organism evidence="1 2">
    <name type="scientific">Rhizobium alvei</name>
    <dbReference type="NCBI Taxonomy" id="1132659"/>
    <lineage>
        <taxon>Bacteria</taxon>
        <taxon>Pseudomonadati</taxon>
        <taxon>Pseudomonadota</taxon>
        <taxon>Alphaproteobacteria</taxon>
        <taxon>Hyphomicrobiales</taxon>
        <taxon>Rhizobiaceae</taxon>
        <taxon>Rhizobium/Agrobacterium group</taxon>
        <taxon>Rhizobium</taxon>
    </lineage>
</organism>
<protein>
    <submittedName>
        <fullName evidence="1">HK97 gp10 family phage protein</fullName>
    </submittedName>
</protein>
<comment type="caution">
    <text evidence="1">The sequence shown here is derived from an EMBL/GenBank/DDBJ whole genome shotgun (WGS) entry which is preliminary data.</text>
</comment>
<keyword evidence="2" id="KW-1185">Reference proteome</keyword>
<dbReference type="RefSeq" id="WP_304378913.1">
    <property type="nucleotide sequence ID" value="NZ_JAUOZU010000024.1"/>
</dbReference>
<proteinExistence type="predicted"/>
<dbReference type="EMBL" id="JAUOZU010000024">
    <property type="protein sequence ID" value="MDO6966983.1"/>
    <property type="molecule type" value="Genomic_DNA"/>
</dbReference>
<evidence type="ECO:0000313" key="1">
    <source>
        <dbReference type="EMBL" id="MDO6966983.1"/>
    </source>
</evidence>
<accession>A0ABT8YUP1</accession>